<dbReference type="PANTHER" id="PTHR46146">
    <property type="entry name" value="SERINE/THREONINE-PROTEIN KINASE-LIKE PROTEIN CCR4"/>
    <property type="match status" value="1"/>
</dbReference>
<dbReference type="GeneID" id="113851285"/>
<organism evidence="2 3">
    <name type="scientific">Abrus precatorius</name>
    <name type="common">Indian licorice</name>
    <name type="synonym">Glycine abrus</name>
    <dbReference type="NCBI Taxonomy" id="3816"/>
    <lineage>
        <taxon>Eukaryota</taxon>
        <taxon>Viridiplantae</taxon>
        <taxon>Streptophyta</taxon>
        <taxon>Embryophyta</taxon>
        <taxon>Tracheophyta</taxon>
        <taxon>Spermatophyta</taxon>
        <taxon>Magnoliopsida</taxon>
        <taxon>eudicotyledons</taxon>
        <taxon>Gunneridae</taxon>
        <taxon>Pentapetalae</taxon>
        <taxon>rosids</taxon>
        <taxon>fabids</taxon>
        <taxon>Fabales</taxon>
        <taxon>Fabaceae</taxon>
        <taxon>Papilionoideae</taxon>
        <taxon>50 kb inversion clade</taxon>
        <taxon>NPAAA clade</taxon>
        <taxon>indigoferoid/millettioid clade</taxon>
        <taxon>Abreae</taxon>
        <taxon>Abrus</taxon>
    </lineage>
</organism>
<reference evidence="3" key="2">
    <citation type="submission" date="2025-08" db="UniProtKB">
        <authorList>
            <consortium name="RefSeq"/>
        </authorList>
    </citation>
    <scope>IDENTIFICATION</scope>
    <source>
        <tissue evidence="3">Young leaves</tissue>
    </source>
</reference>
<evidence type="ECO:0000259" key="1">
    <source>
        <dbReference type="PROSITE" id="PS50011"/>
    </source>
</evidence>
<feature type="domain" description="Protein kinase" evidence="1">
    <location>
        <begin position="104"/>
        <end position="435"/>
    </location>
</feature>
<dbReference type="OrthoDB" id="61110at2759"/>
<dbReference type="PROSITE" id="PS50011">
    <property type="entry name" value="PROTEIN_KINASE_DOM"/>
    <property type="match status" value="1"/>
</dbReference>
<reference evidence="2" key="1">
    <citation type="journal article" date="2019" name="Toxins">
        <title>Detection of Abrin-Like and Prepropulchellin-Like Toxin Genes and Transcripts Using Whole Genome Sequencing and Full-Length Transcript Sequencing of Abrus precatorius.</title>
        <authorList>
            <person name="Hovde B.T."/>
            <person name="Daligault H.E."/>
            <person name="Hanschen E.R."/>
            <person name="Kunde Y.A."/>
            <person name="Johnson M.B."/>
            <person name="Starkenburg S.R."/>
            <person name="Johnson S.L."/>
        </authorList>
    </citation>
    <scope>NUCLEOTIDE SEQUENCE [LARGE SCALE GENOMIC DNA]</scope>
</reference>
<dbReference type="InterPro" id="IPR000719">
    <property type="entry name" value="Prot_kinase_dom"/>
</dbReference>
<dbReference type="AlphaFoldDB" id="A0A8B8K1M6"/>
<dbReference type="GO" id="GO:0004672">
    <property type="term" value="F:protein kinase activity"/>
    <property type="evidence" value="ECO:0007669"/>
    <property type="project" value="InterPro"/>
</dbReference>
<dbReference type="GO" id="GO:0005524">
    <property type="term" value="F:ATP binding"/>
    <property type="evidence" value="ECO:0007669"/>
    <property type="project" value="InterPro"/>
</dbReference>
<dbReference type="Gene3D" id="3.30.200.20">
    <property type="entry name" value="Phosphorylase Kinase, domain 1"/>
    <property type="match status" value="1"/>
</dbReference>
<evidence type="ECO:0000313" key="2">
    <source>
        <dbReference type="Proteomes" id="UP000694853"/>
    </source>
</evidence>
<dbReference type="Gene3D" id="1.10.510.10">
    <property type="entry name" value="Transferase(Phosphotransferase) domain 1"/>
    <property type="match status" value="1"/>
</dbReference>
<proteinExistence type="predicted"/>
<gene>
    <name evidence="3" type="primary">LOC113851285</name>
</gene>
<name>A0A8B8K1M6_ABRPR</name>
<dbReference type="PANTHER" id="PTHR46146:SF3">
    <property type="entry name" value="SERINE_THREONINE-PROTEIN KINASE-LIKE PROTEIN CCR3-RELATED"/>
    <property type="match status" value="1"/>
</dbReference>
<dbReference type="InterPro" id="IPR011009">
    <property type="entry name" value="Kinase-like_dom_sf"/>
</dbReference>
<dbReference type="Proteomes" id="UP000694853">
    <property type="component" value="Unplaced"/>
</dbReference>
<accession>A0A8B8K1M6</accession>
<protein>
    <submittedName>
        <fullName evidence="3">Serine/threonine-protein kinase-like protein CCR3</fullName>
    </submittedName>
</protein>
<evidence type="ECO:0000313" key="3">
    <source>
        <dbReference type="RefSeq" id="XP_027337551.1"/>
    </source>
</evidence>
<dbReference type="Pfam" id="PF07714">
    <property type="entry name" value="PK_Tyr_Ser-Thr"/>
    <property type="match status" value="1"/>
</dbReference>
<keyword evidence="2" id="KW-1185">Reference proteome</keyword>
<dbReference type="SUPFAM" id="SSF56112">
    <property type="entry name" value="Protein kinase-like (PK-like)"/>
    <property type="match status" value="1"/>
</dbReference>
<dbReference type="KEGG" id="aprc:113851285"/>
<dbReference type="RefSeq" id="XP_027337551.1">
    <property type="nucleotide sequence ID" value="XM_027481750.1"/>
</dbReference>
<sequence>MTNFTNHENAHDFVWRVKNESITTNMTNSGISNEHVHSYASQVNNALRSINEATEDMGAITSSRVHGFASGVDNALRSINSEAKEDFGNITSRVHGYASPVDNHIKNNTIGTISSSQVKSNAPKRISRDVEGFRLFSLAELEDATNNFSVENKLGGDLYRGRLGDGRDVVIKRKRFHIPASELAFLSRIHHKHLVRFVGFCEVRDEEEFLVYEYMKNGSVQDHLHGKNNVDKSSTFLNSSWKMRIKVALEAARGIEYLHDCADPSIIHGDINSSNILLDETWTTRVSDYGLSLTSPESEDEEGTVGYTDPDYDNVNELKEKSGDAYGLGVVLLELLTGRRNIIEGVTLLSVIDIQDFTKGERDVDEVGFLVDFAVPHIKGRTLEKVLDPRVEPPVKESEVKALYSMSHIAMRCAERKWEDRPVIADIVTNLKEAFDIY</sequence>
<dbReference type="InterPro" id="IPR001245">
    <property type="entry name" value="Ser-Thr/Tyr_kinase_cat_dom"/>
</dbReference>